<sequence>MTSLSTGLFYPGAINSRPARAYIDTLPCGTAAGVSNSLLYQPAEEPQRTGTGPGASNRHSADARPRNRVPPIGAGAQETSCNGQLFPRCLFPAEGAEAARPDLPCGLQPCPPLQIVPRDSPRTYVGVPSDANSGRSTLRQPSAPASSSRAAASTSLWHTHRVSELGGVALSSWARHFSLFLAHHHYDQRPAAPRRWQQRLSNPSPPASFPSACARQPLPVVACLCLIDEVRVRHTRLLRSDTQAISSADVRGPSGWQGRQRRNRRH</sequence>
<keyword evidence="3" id="KW-1185">Reference proteome</keyword>
<feature type="compositionally biased region" description="Low complexity" evidence="1">
    <location>
        <begin position="141"/>
        <end position="150"/>
    </location>
</feature>
<protein>
    <submittedName>
        <fullName evidence="2">Uncharacterized protein</fullName>
    </submittedName>
</protein>
<accession>A0ABQ8FUV2</accession>
<feature type="compositionally biased region" description="Polar residues" evidence="1">
    <location>
        <begin position="130"/>
        <end position="140"/>
    </location>
</feature>
<comment type="caution">
    <text evidence="2">The sequence shown here is derived from an EMBL/GenBank/DDBJ whole genome shotgun (WGS) entry which is preliminary data.</text>
</comment>
<evidence type="ECO:0000313" key="2">
    <source>
        <dbReference type="EMBL" id="KAH7028359.1"/>
    </source>
</evidence>
<reference evidence="2 3" key="1">
    <citation type="journal article" date="2021" name="Nat. Commun.">
        <title>Genetic determinants of endophytism in the Arabidopsis root mycobiome.</title>
        <authorList>
            <person name="Mesny F."/>
            <person name="Miyauchi S."/>
            <person name="Thiergart T."/>
            <person name="Pickel B."/>
            <person name="Atanasova L."/>
            <person name="Karlsson M."/>
            <person name="Huettel B."/>
            <person name="Barry K.W."/>
            <person name="Haridas S."/>
            <person name="Chen C."/>
            <person name="Bauer D."/>
            <person name="Andreopoulos W."/>
            <person name="Pangilinan J."/>
            <person name="LaButti K."/>
            <person name="Riley R."/>
            <person name="Lipzen A."/>
            <person name="Clum A."/>
            <person name="Drula E."/>
            <person name="Henrissat B."/>
            <person name="Kohler A."/>
            <person name="Grigoriev I.V."/>
            <person name="Martin F.M."/>
            <person name="Hacquard S."/>
        </authorList>
    </citation>
    <scope>NUCLEOTIDE SEQUENCE [LARGE SCALE GENOMIC DNA]</scope>
    <source>
        <strain evidence="2 3">MPI-SDFR-AT-0080</strain>
    </source>
</reference>
<evidence type="ECO:0000313" key="3">
    <source>
        <dbReference type="Proteomes" id="UP000774617"/>
    </source>
</evidence>
<dbReference type="Proteomes" id="UP000774617">
    <property type="component" value="Unassembled WGS sequence"/>
</dbReference>
<proteinExistence type="predicted"/>
<feature type="region of interest" description="Disordered" evidence="1">
    <location>
        <begin position="43"/>
        <end position="77"/>
    </location>
</feature>
<feature type="region of interest" description="Disordered" evidence="1">
    <location>
        <begin position="123"/>
        <end position="150"/>
    </location>
</feature>
<dbReference type="EMBL" id="JAGTJR010000050">
    <property type="protein sequence ID" value="KAH7028359.1"/>
    <property type="molecule type" value="Genomic_DNA"/>
</dbReference>
<evidence type="ECO:0000256" key="1">
    <source>
        <dbReference type="SAM" id="MobiDB-lite"/>
    </source>
</evidence>
<organism evidence="2 3">
    <name type="scientific">Macrophomina phaseolina</name>
    <dbReference type="NCBI Taxonomy" id="35725"/>
    <lineage>
        <taxon>Eukaryota</taxon>
        <taxon>Fungi</taxon>
        <taxon>Dikarya</taxon>
        <taxon>Ascomycota</taxon>
        <taxon>Pezizomycotina</taxon>
        <taxon>Dothideomycetes</taxon>
        <taxon>Dothideomycetes incertae sedis</taxon>
        <taxon>Botryosphaeriales</taxon>
        <taxon>Botryosphaeriaceae</taxon>
        <taxon>Macrophomina</taxon>
    </lineage>
</organism>
<name>A0ABQ8FUV2_9PEZI</name>
<gene>
    <name evidence="2" type="ORF">B0J12DRAFT_352765</name>
</gene>